<dbReference type="Pfam" id="PF12138">
    <property type="entry name" value="Spherulin4"/>
    <property type="match status" value="1"/>
</dbReference>
<evidence type="ECO:0000313" key="1">
    <source>
        <dbReference type="EMBL" id="KZW00150.1"/>
    </source>
</evidence>
<dbReference type="Proteomes" id="UP000077266">
    <property type="component" value="Unassembled WGS sequence"/>
</dbReference>
<dbReference type="InParanoid" id="A0A166BDK1"/>
<gene>
    <name evidence="1" type="ORF">EXIGLDRAFT_559873</name>
</gene>
<proteinExistence type="predicted"/>
<accession>A0A166BDK1</accession>
<feature type="non-terminal residue" evidence="1">
    <location>
        <position position="162"/>
    </location>
</feature>
<protein>
    <recommendedName>
        <fullName evidence="3">Spherulation-specific family 4</fullName>
    </recommendedName>
</protein>
<dbReference type="EMBL" id="KV425903">
    <property type="protein sequence ID" value="KZW00150.1"/>
    <property type="molecule type" value="Genomic_DNA"/>
</dbReference>
<evidence type="ECO:0000313" key="2">
    <source>
        <dbReference type="Proteomes" id="UP000077266"/>
    </source>
</evidence>
<organism evidence="1 2">
    <name type="scientific">Exidia glandulosa HHB12029</name>
    <dbReference type="NCBI Taxonomy" id="1314781"/>
    <lineage>
        <taxon>Eukaryota</taxon>
        <taxon>Fungi</taxon>
        <taxon>Dikarya</taxon>
        <taxon>Basidiomycota</taxon>
        <taxon>Agaricomycotina</taxon>
        <taxon>Agaricomycetes</taxon>
        <taxon>Auriculariales</taxon>
        <taxon>Exidiaceae</taxon>
        <taxon>Exidia</taxon>
    </lineage>
</organism>
<keyword evidence="2" id="KW-1185">Reference proteome</keyword>
<sequence>MTAALQVIFPVYIYPSDCEQSRDLCAWKPLYETLEANPSLQFTLVINPNSGPGDGAFPDSNYISAVATVNALSNVKTIGYVRTTWGRRPISEYQAEVSVYAGWATYSASNIGLHGIFISEANNTDSTLQYYTNCSTYAHTAFPAGNTLVMLSPGTPIDQSWF</sequence>
<dbReference type="PANTHER" id="PTHR35040:SF9">
    <property type="entry name" value="4-LIKE CELL SURFACE PROTEIN, PUTATIVE (AFU_ORTHOLOGUE AFUA_4G14080)-RELATED"/>
    <property type="match status" value="1"/>
</dbReference>
<evidence type="ECO:0008006" key="3">
    <source>
        <dbReference type="Google" id="ProtNLM"/>
    </source>
</evidence>
<reference evidence="1 2" key="1">
    <citation type="journal article" date="2016" name="Mol. Biol. Evol.">
        <title>Comparative Genomics of Early-Diverging Mushroom-Forming Fungi Provides Insights into the Origins of Lignocellulose Decay Capabilities.</title>
        <authorList>
            <person name="Nagy L.G."/>
            <person name="Riley R."/>
            <person name="Tritt A."/>
            <person name="Adam C."/>
            <person name="Daum C."/>
            <person name="Floudas D."/>
            <person name="Sun H."/>
            <person name="Yadav J.S."/>
            <person name="Pangilinan J."/>
            <person name="Larsson K.H."/>
            <person name="Matsuura K."/>
            <person name="Barry K."/>
            <person name="Labutti K."/>
            <person name="Kuo R."/>
            <person name="Ohm R.A."/>
            <person name="Bhattacharya S.S."/>
            <person name="Shirouzu T."/>
            <person name="Yoshinaga Y."/>
            <person name="Martin F.M."/>
            <person name="Grigoriev I.V."/>
            <person name="Hibbett D.S."/>
        </authorList>
    </citation>
    <scope>NUCLEOTIDE SEQUENCE [LARGE SCALE GENOMIC DNA]</scope>
    <source>
        <strain evidence="1 2">HHB12029</strain>
    </source>
</reference>
<dbReference type="AlphaFoldDB" id="A0A166BDK1"/>
<dbReference type="PANTHER" id="PTHR35040">
    <property type="match status" value="1"/>
</dbReference>
<dbReference type="OrthoDB" id="5342184at2759"/>
<name>A0A166BDK1_EXIGL</name>
<dbReference type="InterPro" id="IPR021986">
    <property type="entry name" value="Spherulin4"/>
</dbReference>